<dbReference type="Proteomes" id="UP000612362">
    <property type="component" value="Unassembled WGS sequence"/>
</dbReference>
<accession>A0A8J3MTH5</accession>
<evidence type="ECO:0008006" key="3">
    <source>
        <dbReference type="Google" id="ProtNLM"/>
    </source>
</evidence>
<sequence length="119" mass="13541">MPRELERMHVFLTKGLTEIAALWSDVQPGYAWVHWIAHLLSNDTNQTAAEVRQAYEDLLAEMEQAPLSSETLATMLSTFRKVTTSYWPSLFHCYDLPDLPRTNNALEQYLAQHATMSGG</sequence>
<evidence type="ECO:0000313" key="2">
    <source>
        <dbReference type="Proteomes" id="UP000612362"/>
    </source>
</evidence>
<name>A0A8J3MTH5_9CHLR</name>
<keyword evidence="2" id="KW-1185">Reference proteome</keyword>
<reference evidence="1" key="1">
    <citation type="submission" date="2020-10" db="EMBL/GenBank/DDBJ databases">
        <title>Taxonomic study of unclassified bacteria belonging to the class Ktedonobacteria.</title>
        <authorList>
            <person name="Yabe S."/>
            <person name="Wang C.M."/>
            <person name="Zheng Y."/>
            <person name="Sakai Y."/>
            <person name="Cavaletti L."/>
            <person name="Monciardini P."/>
            <person name="Donadio S."/>
        </authorList>
    </citation>
    <scope>NUCLEOTIDE SEQUENCE</scope>
    <source>
        <strain evidence="1">SOSP1-1</strain>
    </source>
</reference>
<proteinExistence type="predicted"/>
<comment type="caution">
    <text evidence="1">The sequence shown here is derived from an EMBL/GenBank/DDBJ whole genome shotgun (WGS) entry which is preliminary data.</text>
</comment>
<dbReference type="EMBL" id="BNJF01000002">
    <property type="protein sequence ID" value="GHO47140.1"/>
    <property type="molecule type" value="Genomic_DNA"/>
</dbReference>
<organism evidence="1 2">
    <name type="scientific">Ktedonospora formicarum</name>
    <dbReference type="NCBI Taxonomy" id="2778364"/>
    <lineage>
        <taxon>Bacteria</taxon>
        <taxon>Bacillati</taxon>
        <taxon>Chloroflexota</taxon>
        <taxon>Ktedonobacteria</taxon>
        <taxon>Ktedonobacterales</taxon>
        <taxon>Ktedonobacteraceae</taxon>
        <taxon>Ktedonospora</taxon>
    </lineage>
</organism>
<dbReference type="AlphaFoldDB" id="A0A8J3MTH5"/>
<protein>
    <recommendedName>
        <fullName evidence="3">Transposase</fullName>
    </recommendedName>
</protein>
<evidence type="ECO:0000313" key="1">
    <source>
        <dbReference type="EMBL" id="GHO47140.1"/>
    </source>
</evidence>
<gene>
    <name evidence="1" type="ORF">KSX_53030</name>
</gene>